<dbReference type="PANTHER" id="PTHR12598:SF0">
    <property type="entry name" value="COPPER HOMEOSTASIS PROTEIN CUTC HOMOLOG"/>
    <property type="match status" value="1"/>
</dbReference>
<protein>
    <recommendedName>
        <fullName evidence="2">Copper homeostasis protein cutC homolog</fullName>
    </recommendedName>
</protein>
<evidence type="ECO:0000256" key="2">
    <source>
        <dbReference type="ARBA" id="ARBA00019014"/>
    </source>
</evidence>
<dbReference type="SUPFAM" id="SSF110395">
    <property type="entry name" value="CutC-like"/>
    <property type="match status" value="1"/>
</dbReference>
<comment type="similarity">
    <text evidence="1">Belongs to the CutC family.</text>
</comment>
<evidence type="ECO:0000313" key="4">
    <source>
        <dbReference type="Proteomes" id="UP000294865"/>
    </source>
</evidence>
<dbReference type="RefSeq" id="WP_133419155.1">
    <property type="nucleotide sequence ID" value="NZ_SDQG01000001.1"/>
</dbReference>
<comment type="caution">
    <text evidence="3">The sequence shown here is derived from an EMBL/GenBank/DDBJ whole genome shotgun (WGS) entry which is preliminary data.</text>
</comment>
<dbReference type="Proteomes" id="UP000294865">
    <property type="component" value="Unassembled WGS sequence"/>
</dbReference>
<reference evidence="3 4" key="1">
    <citation type="submission" date="2019-01" db="EMBL/GenBank/DDBJ databases">
        <title>Draft genome sequences of Macrococcus caseolyticus, Macrococcus canis, Macrococcus bohemicus and Macrococcus goetzii.</title>
        <authorList>
            <person name="Mazhar S."/>
            <person name="Altermann E."/>
            <person name="Hill C."/>
            <person name="Mcauliffe O."/>
        </authorList>
    </citation>
    <scope>NUCLEOTIDE SEQUENCE [LARGE SCALE GENOMIC DNA]</scope>
    <source>
        <strain evidence="3 4">DPC7162</strain>
    </source>
</reference>
<organism evidence="3 4">
    <name type="scientific">Macrococcoides canis</name>
    <dbReference type="NCBI Taxonomy" id="1855823"/>
    <lineage>
        <taxon>Bacteria</taxon>
        <taxon>Bacillati</taxon>
        <taxon>Bacillota</taxon>
        <taxon>Bacilli</taxon>
        <taxon>Bacillales</taxon>
        <taxon>Staphylococcaceae</taxon>
        <taxon>Macrococcoides</taxon>
    </lineage>
</organism>
<evidence type="ECO:0000256" key="1">
    <source>
        <dbReference type="ARBA" id="ARBA00007768"/>
    </source>
</evidence>
<accession>A0A4V3BGB4</accession>
<evidence type="ECO:0000313" key="3">
    <source>
        <dbReference type="EMBL" id="TDM18575.1"/>
    </source>
</evidence>
<dbReference type="PANTHER" id="PTHR12598">
    <property type="entry name" value="COPPER HOMEOSTASIS PROTEIN CUTC"/>
    <property type="match status" value="1"/>
</dbReference>
<name>A0A4V3BGB4_9STAP</name>
<dbReference type="GO" id="GO:0005507">
    <property type="term" value="F:copper ion binding"/>
    <property type="evidence" value="ECO:0007669"/>
    <property type="project" value="TreeGrafter"/>
</dbReference>
<dbReference type="Gene3D" id="3.20.20.380">
    <property type="entry name" value="Copper homeostasis (CutC) domain"/>
    <property type="match status" value="1"/>
</dbReference>
<proteinExistence type="inferred from homology"/>
<sequence>MIKYNIVETFHDLYEAVNHGATHIVINQVGMTASYGFAKIAVEYCHPLNVEVYAIVNPSFQNYRYTLFEVEMMREDIKQFKQLKIDGLIFGALNRDDHLDIQTMKTLIQTAELTPVIMHSQFDKIPLRAQLKAMDALINMNVSAIITHGDASYLNAIVNNTHQLGRLLRHSKGKIEIIPEVANSDELKELIEWIPFQYAYGREIYH</sequence>
<dbReference type="InterPro" id="IPR036822">
    <property type="entry name" value="CutC-like_dom_sf"/>
</dbReference>
<dbReference type="InterPro" id="IPR005627">
    <property type="entry name" value="CutC-like"/>
</dbReference>
<dbReference type="EMBL" id="SDQG01000001">
    <property type="protein sequence ID" value="TDM18575.1"/>
    <property type="molecule type" value="Genomic_DNA"/>
</dbReference>
<gene>
    <name evidence="3" type="ORF">ETI04_03545</name>
</gene>
<dbReference type="AlphaFoldDB" id="A0A4V3BGB4"/>
<dbReference type="Pfam" id="PF03932">
    <property type="entry name" value="CutC"/>
    <property type="match status" value="1"/>
</dbReference>